<protein>
    <recommendedName>
        <fullName evidence="14">Fibronectin type-III domain-containing protein</fullName>
    </recommendedName>
</protein>
<evidence type="ECO:0000256" key="3">
    <source>
        <dbReference type="ARBA" id="ARBA00022692"/>
    </source>
</evidence>
<evidence type="ECO:0000256" key="10">
    <source>
        <dbReference type="ARBA" id="ARBA00023180"/>
    </source>
</evidence>
<evidence type="ECO:0000256" key="1">
    <source>
        <dbReference type="ARBA" id="ARBA00004479"/>
    </source>
</evidence>
<evidence type="ECO:0000256" key="2">
    <source>
        <dbReference type="ARBA" id="ARBA00008921"/>
    </source>
</evidence>
<dbReference type="AlphaFoldDB" id="A0A9D3QCW0"/>
<dbReference type="InterPro" id="IPR010457">
    <property type="entry name" value="IgC2-like_lig-bd"/>
</dbReference>
<comment type="similarity">
    <text evidence="2">Belongs to the type I cytokine receptor family. Type 2 subfamily.</text>
</comment>
<keyword evidence="7 12" id="KW-0472">Membrane</keyword>
<evidence type="ECO:0000256" key="8">
    <source>
        <dbReference type="ARBA" id="ARBA00023157"/>
    </source>
</evidence>
<dbReference type="GO" id="GO:0030097">
    <property type="term" value="P:hemopoiesis"/>
    <property type="evidence" value="ECO:0007669"/>
    <property type="project" value="TreeGrafter"/>
</dbReference>
<feature type="transmembrane region" description="Helical" evidence="12">
    <location>
        <begin position="806"/>
        <end position="828"/>
    </location>
</feature>
<evidence type="ECO:0000256" key="12">
    <source>
        <dbReference type="SAM" id="Phobius"/>
    </source>
</evidence>
<comment type="subcellular location">
    <subcellularLocation>
        <location evidence="1">Membrane</location>
        <topology evidence="1">Single-pass type I membrane protein</topology>
    </subcellularLocation>
</comment>
<dbReference type="PANTHER" id="PTHR23037:SF44">
    <property type="entry name" value="LEPTIN RECEPTOR"/>
    <property type="match status" value="1"/>
</dbReference>
<dbReference type="Gene3D" id="2.60.40.10">
    <property type="entry name" value="Immunoglobulins"/>
    <property type="match status" value="6"/>
</dbReference>
<dbReference type="InterPro" id="IPR036116">
    <property type="entry name" value="FN3_sf"/>
</dbReference>
<evidence type="ECO:0000313" key="15">
    <source>
        <dbReference type="EMBL" id="KAG7487632.1"/>
    </source>
</evidence>
<reference evidence="15" key="1">
    <citation type="submission" date="2021-01" db="EMBL/GenBank/DDBJ databases">
        <authorList>
            <person name="Zahm M."/>
            <person name="Roques C."/>
            <person name="Cabau C."/>
            <person name="Klopp C."/>
            <person name="Donnadieu C."/>
            <person name="Jouanno E."/>
            <person name="Lampietro C."/>
            <person name="Louis A."/>
            <person name="Herpin A."/>
            <person name="Echchiki A."/>
            <person name="Berthelot C."/>
            <person name="Parey E."/>
            <person name="Roest-Crollius H."/>
            <person name="Braasch I."/>
            <person name="Postlethwait J."/>
            <person name="Bobe J."/>
            <person name="Montfort J."/>
            <person name="Bouchez O."/>
            <person name="Begum T."/>
            <person name="Mejri S."/>
            <person name="Adams A."/>
            <person name="Chen W.-J."/>
            <person name="Guiguen Y."/>
        </authorList>
    </citation>
    <scope>NUCLEOTIDE SEQUENCE</scope>
    <source>
        <strain evidence="15">YG-15Mar2019-1</strain>
        <tissue evidence="15">Brain</tissue>
    </source>
</reference>
<evidence type="ECO:0000256" key="7">
    <source>
        <dbReference type="ARBA" id="ARBA00023136"/>
    </source>
</evidence>
<evidence type="ECO:0000256" key="5">
    <source>
        <dbReference type="ARBA" id="ARBA00022737"/>
    </source>
</evidence>
<dbReference type="GO" id="GO:0004896">
    <property type="term" value="F:cytokine receptor activity"/>
    <property type="evidence" value="ECO:0007669"/>
    <property type="project" value="InterPro"/>
</dbReference>
<feature type="region of interest" description="Disordered" evidence="11">
    <location>
        <begin position="986"/>
        <end position="1027"/>
    </location>
</feature>
<dbReference type="InterPro" id="IPR041182">
    <property type="entry name" value="LEP-R_IGD"/>
</dbReference>
<name>A0A9D3QCW0_MEGAT</name>
<keyword evidence="6 12" id="KW-1133">Transmembrane helix</keyword>
<keyword evidence="9" id="KW-0675">Receptor</keyword>
<dbReference type="Pfam" id="PF00041">
    <property type="entry name" value="fn3"/>
    <property type="match status" value="1"/>
</dbReference>
<comment type="caution">
    <text evidence="15">The sequence shown here is derived from an EMBL/GenBank/DDBJ whole genome shotgun (WGS) entry which is preliminary data.</text>
</comment>
<feature type="region of interest" description="Disordered" evidence="11">
    <location>
        <begin position="1042"/>
        <end position="1074"/>
    </location>
</feature>
<evidence type="ECO:0000259" key="14">
    <source>
        <dbReference type="PROSITE" id="PS50853"/>
    </source>
</evidence>
<dbReference type="PANTHER" id="PTHR23037">
    <property type="entry name" value="CYTOKINE RECEPTOR"/>
    <property type="match status" value="1"/>
</dbReference>
<dbReference type="InterPro" id="IPR003961">
    <property type="entry name" value="FN3_dom"/>
</dbReference>
<dbReference type="CDD" id="cd00063">
    <property type="entry name" value="FN3"/>
    <property type="match status" value="2"/>
</dbReference>
<proteinExistence type="inferred from homology"/>
<evidence type="ECO:0000256" key="9">
    <source>
        <dbReference type="ARBA" id="ARBA00023170"/>
    </source>
</evidence>
<dbReference type="GO" id="GO:0046427">
    <property type="term" value="P:positive regulation of receptor signaling pathway via JAK-STAT"/>
    <property type="evidence" value="ECO:0007669"/>
    <property type="project" value="TreeGrafter"/>
</dbReference>
<gene>
    <name evidence="15" type="ORF">MATL_G00025590</name>
</gene>
<feature type="signal peptide" evidence="13">
    <location>
        <begin position="1"/>
        <end position="23"/>
    </location>
</feature>
<evidence type="ECO:0000256" key="4">
    <source>
        <dbReference type="ARBA" id="ARBA00022729"/>
    </source>
</evidence>
<dbReference type="Pfam" id="PF06328">
    <property type="entry name" value="Lep_receptor_Ig"/>
    <property type="match status" value="1"/>
</dbReference>
<keyword evidence="10" id="KW-0325">Glycoprotein</keyword>
<organism evidence="15 16">
    <name type="scientific">Megalops atlanticus</name>
    <name type="common">Tarpon</name>
    <name type="synonym">Clupea gigantea</name>
    <dbReference type="NCBI Taxonomy" id="7932"/>
    <lineage>
        <taxon>Eukaryota</taxon>
        <taxon>Metazoa</taxon>
        <taxon>Chordata</taxon>
        <taxon>Craniata</taxon>
        <taxon>Vertebrata</taxon>
        <taxon>Euteleostomi</taxon>
        <taxon>Actinopterygii</taxon>
        <taxon>Neopterygii</taxon>
        <taxon>Teleostei</taxon>
        <taxon>Elopiformes</taxon>
        <taxon>Megalopidae</taxon>
        <taxon>Megalops</taxon>
    </lineage>
</organism>
<dbReference type="Pfam" id="PF18589">
    <property type="entry name" value="ObR_Ig"/>
    <property type="match status" value="2"/>
</dbReference>
<accession>A0A9D3QCW0</accession>
<dbReference type="GO" id="GO:0009897">
    <property type="term" value="C:external side of plasma membrane"/>
    <property type="evidence" value="ECO:0007669"/>
    <property type="project" value="TreeGrafter"/>
</dbReference>
<feature type="compositionally biased region" description="Acidic residues" evidence="11">
    <location>
        <begin position="1044"/>
        <end position="1055"/>
    </location>
</feature>
<feature type="domain" description="Fibronectin type-III" evidence="14">
    <location>
        <begin position="209"/>
        <end position="303"/>
    </location>
</feature>
<dbReference type="PROSITE" id="PS01353">
    <property type="entry name" value="HEMATOPO_REC_L_F2"/>
    <property type="match status" value="1"/>
</dbReference>
<keyword evidence="16" id="KW-1185">Reference proteome</keyword>
<evidence type="ECO:0000313" key="16">
    <source>
        <dbReference type="Proteomes" id="UP001046870"/>
    </source>
</evidence>
<dbReference type="SUPFAM" id="SSF49265">
    <property type="entry name" value="Fibronectin type III"/>
    <property type="match status" value="5"/>
</dbReference>
<evidence type="ECO:0000256" key="6">
    <source>
        <dbReference type="ARBA" id="ARBA00022989"/>
    </source>
</evidence>
<feature type="region of interest" description="Disordered" evidence="11">
    <location>
        <begin position="898"/>
        <end position="942"/>
    </location>
</feature>
<keyword evidence="3 12" id="KW-0812">Transmembrane</keyword>
<dbReference type="PROSITE" id="PS50853">
    <property type="entry name" value="FN3"/>
    <property type="match status" value="2"/>
</dbReference>
<dbReference type="SMART" id="SM00060">
    <property type="entry name" value="FN3"/>
    <property type="match status" value="3"/>
</dbReference>
<feature type="chain" id="PRO_5038778768" description="Fibronectin type-III domain-containing protein" evidence="13">
    <location>
        <begin position="24"/>
        <end position="1127"/>
    </location>
</feature>
<dbReference type="OrthoDB" id="8964127at2759"/>
<evidence type="ECO:0000256" key="11">
    <source>
        <dbReference type="SAM" id="MobiDB-lite"/>
    </source>
</evidence>
<keyword evidence="5" id="KW-0677">Repeat</keyword>
<evidence type="ECO:0000256" key="13">
    <source>
        <dbReference type="SAM" id="SignalP"/>
    </source>
</evidence>
<dbReference type="Proteomes" id="UP001046870">
    <property type="component" value="Chromosome 2"/>
</dbReference>
<feature type="compositionally biased region" description="Acidic residues" evidence="11">
    <location>
        <begin position="1014"/>
        <end position="1026"/>
    </location>
</feature>
<feature type="domain" description="Fibronectin type-III" evidence="14">
    <location>
        <begin position="505"/>
        <end position="598"/>
    </location>
</feature>
<keyword evidence="4 13" id="KW-0732">Signal</keyword>
<dbReference type="InterPro" id="IPR013783">
    <property type="entry name" value="Ig-like_fold"/>
</dbReference>
<dbReference type="EMBL" id="JAFDVH010000002">
    <property type="protein sequence ID" value="KAG7487632.1"/>
    <property type="molecule type" value="Genomic_DNA"/>
</dbReference>
<dbReference type="InterPro" id="IPR003529">
    <property type="entry name" value="Hematopoietin_rcpt_Gp130_CS"/>
</dbReference>
<keyword evidence="8" id="KW-1015">Disulfide bond</keyword>
<feature type="region of interest" description="Disordered" evidence="11">
    <location>
        <begin position="962"/>
        <end position="981"/>
    </location>
</feature>
<sequence>MMLFSGMGTFLLCITLASHGVMSVTPRDGAPSQFLGSPWATALCCDLRAGHLEGSGEGEGRGTPMSVRGHPSASENADAARCRFIPYNSSPPSPAEGPSDGVVCLNILCWVDGNLENLICSLKLHIGPSDTSRLVTINLQHLPSQLGAVKVTESGMNSGCEGGDVRTCVVPLHSVNSTVSLMVSISNGTSSVLSPVMHILPQSLLRPDPPSNLRYHMSTHGELILSWSHVQPVPGPLVYEIRKTYNSSLHSWVHMSAEGVQRVPLSGLSAGLNYTVQVRCKTPGEQAFWSNWSQPLYIYLHEVSYLPERLFASTGSNVTIYCVFNNRSHHAKNVEWWLNFHVKVPESQYNVINDHVSSVSLLNVKPSRQRGYDILQCCQRKGEKSLCSYPYAQIYIKDINVAISCETNGDLNAMTCSWNASQWAAVKFFYRRYALPCEAVYREENTDISDARECPVGGRGSKSCTLQPLFLTSCYKMWVELRKEEGAVKSHPIYVTPMDLVKPHPPYDLEAVTLPDGNLSIRWTRPELPAYELQFEVRYLEDRDGTQHKVLGSVFNQSCVVPGLDPCMVYVIWVRCKRLNGLGFWSDWSNPFHTTVQNVKAPEWGPDFWRVLQEHATSNQTNVTLLFMPAQTEEPFCCVEGLEIQHQTSGGAVWSESVGLVSTYTFPWHEDVHTVTVLARNSLGTSSRNSNMILNRRSKPQSIHSFSSLMINSSCVALSWSLFPNRSAPVSFVIEWRGHSRGRGKDKEGERVKWVRVPSNNCTFHLHETFFASEEYQFILYPIFEDGEGEPVYAKEDRGRSRGDHAAYMLLLIITFLSVVLFVTLAVSQNQMRKLVWKDVPNPNNCSWAQGVDFRKAETIESLFRHPERLLSCPLLLESENISEAVIVEKAGPLAQNKESDSVLSRAVQEERPPTPTFSRDPEVPLVPETPALPGSPNGSAHSRISYATVLLPEEPGLLYKQQGSLSSSSDEGNFSANNSDISGSFPGGLWELENPPSNGSDPRHSCCYNSAEEFSETSDQDDEALDGTGAEKDLYYLGMTSQGEDEEEQEEEEEAGARFLRGEVQGRTPGGREELPVECSPLLGCLESICDRTDTAAKTPPLYMPQFRTATRKLHRATDQEETLQL</sequence>